<evidence type="ECO:0000256" key="1">
    <source>
        <dbReference type="SAM" id="MobiDB-lite"/>
    </source>
</evidence>
<protein>
    <submittedName>
        <fullName evidence="2">Uncharacterized protein</fullName>
    </submittedName>
</protein>
<dbReference type="OrthoDB" id="9806213at2"/>
<accession>A0A844ZIG6</accession>
<keyword evidence="3" id="KW-1185">Reference proteome</keyword>
<organism evidence="2 3">
    <name type="scientific">Alteraurantiacibacter aestuarii</name>
    <dbReference type="NCBI Taxonomy" id="650004"/>
    <lineage>
        <taxon>Bacteria</taxon>
        <taxon>Pseudomonadati</taxon>
        <taxon>Pseudomonadota</taxon>
        <taxon>Alphaproteobacteria</taxon>
        <taxon>Sphingomonadales</taxon>
        <taxon>Erythrobacteraceae</taxon>
        <taxon>Alteraurantiacibacter</taxon>
    </lineage>
</organism>
<dbReference type="EMBL" id="WTYY01000001">
    <property type="protein sequence ID" value="MXO87233.1"/>
    <property type="molecule type" value="Genomic_DNA"/>
</dbReference>
<gene>
    <name evidence="2" type="ORF">GRI32_00585</name>
</gene>
<reference evidence="2 3" key="1">
    <citation type="submission" date="2019-12" db="EMBL/GenBank/DDBJ databases">
        <title>Genomic-based taxomic classification of the family Erythrobacteraceae.</title>
        <authorList>
            <person name="Xu L."/>
        </authorList>
    </citation>
    <scope>NUCLEOTIDE SEQUENCE [LARGE SCALE GENOMIC DNA]</scope>
    <source>
        <strain evidence="2 3">JCM 16339</strain>
    </source>
</reference>
<dbReference type="AlphaFoldDB" id="A0A844ZIG6"/>
<dbReference type="Proteomes" id="UP000435243">
    <property type="component" value="Unassembled WGS sequence"/>
</dbReference>
<evidence type="ECO:0000313" key="3">
    <source>
        <dbReference type="Proteomes" id="UP000435243"/>
    </source>
</evidence>
<evidence type="ECO:0000313" key="2">
    <source>
        <dbReference type="EMBL" id="MXO87233.1"/>
    </source>
</evidence>
<feature type="region of interest" description="Disordered" evidence="1">
    <location>
        <begin position="1"/>
        <end position="24"/>
    </location>
</feature>
<comment type="caution">
    <text evidence="2">The sequence shown here is derived from an EMBL/GenBank/DDBJ whole genome shotgun (WGS) entry which is preliminary data.</text>
</comment>
<sequence>MSTTASRSIPLFARDHGHEGTTFGCAEDSRAPRCAELDLKDVMGEDCPSETFRDFQRNEIARHGEYRTQRIVLATYDDTLVAGGMRPRTEGYR</sequence>
<dbReference type="RefSeq" id="WP_160589198.1">
    <property type="nucleotide sequence ID" value="NZ_BAAAFP010000002.1"/>
</dbReference>
<name>A0A844ZIG6_9SPHN</name>
<proteinExistence type="predicted"/>